<keyword evidence="1" id="KW-0233">DNA recombination</keyword>
<dbReference type="PROSITE" id="PS51898">
    <property type="entry name" value="TYR_RECOMBINASE"/>
    <property type="match status" value="1"/>
</dbReference>
<dbReference type="GO" id="GO:0015074">
    <property type="term" value="P:DNA integration"/>
    <property type="evidence" value="ECO:0007669"/>
    <property type="project" value="InterPro"/>
</dbReference>
<feature type="region of interest" description="Disordered" evidence="2">
    <location>
        <begin position="189"/>
        <end position="210"/>
    </location>
</feature>
<dbReference type="AlphaFoldDB" id="A0A1R4FEE0"/>
<feature type="domain" description="Tyr recombinase" evidence="3">
    <location>
        <begin position="1"/>
        <end position="156"/>
    </location>
</feature>
<dbReference type="GO" id="GO:0006310">
    <property type="term" value="P:DNA recombination"/>
    <property type="evidence" value="ECO:0007669"/>
    <property type="project" value="UniProtKB-KW"/>
</dbReference>
<dbReference type="Gene3D" id="1.10.443.10">
    <property type="entry name" value="Intergrase catalytic core"/>
    <property type="match status" value="1"/>
</dbReference>
<dbReference type="GO" id="GO:0003677">
    <property type="term" value="F:DNA binding"/>
    <property type="evidence" value="ECO:0007669"/>
    <property type="project" value="InterPro"/>
</dbReference>
<proteinExistence type="predicted"/>
<dbReference type="CDD" id="cd00397">
    <property type="entry name" value="DNA_BRE_C"/>
    <property type="match status" value="1"/>
</dbReference>
<dbReference type="InterPro" id="IPR002104">
    <property type="entry name" value="Integrase_catalytic"/>
</dbReference>
<dbReference type="InterPro" id="IPR011010">
    <property type="entry name" value="DNA_brk_join_enz"/>
</dbReference>
<organism evidence="4 5">
    <name type="scientific">Agrococcus casei LMG 22410</name>
    <dbReference type="NCBI Taxonomy" id="1255656"/>
    <lineage>
        <taxon>Bacteria</taxon>
        <taxon>Bacillati</taxon>
        <taxon>Actinomycetota</taxon>
        <taxon>Actinomycetes</taxon>
        <taxon>Micrococcales</taxon>
        <taxon>Microbacteriaceae</taxon>
        <taxon>Agrococcus</taxon>
    </lineage>
</organism>
<dbReference type="Pfam" id="PF00589">
    <property type="entry name" value="Phage_integrase"/>
    <property type="match status" value="1"/>
</dbReference>
<protein>
    <submittedName>
        <fullName evidence="4">Integrase</fullName>
    </submittedName>
</protein>
<sequence>MLLGTGLRWGELAGAHIEHYDPKTATYRVTKVHDDHSRELRDYPKGKKRRTVPIPPWVQKELTKVIGKRRSGLIFTTTTGTALDNGNFVKRTLTPALLHTGIEDVTPHTFRHTYASWLIQEGVSLAEVGKLLGHVSPQTTARYTHLLQEASQQVIDALADPWGSTENDTEIGQVRGANVGQIRATRRSATLRHSNRRKPRLPSNSKEIGA</sequence>
<keyword evidence="5" id="KW-1185">Reference proteome</keyword>
<dbReference type="PANTHER" id="PTHR30349">
    <property type="entry name" value="PHAGE INTEGRASE-RELATED"/>
    <property type="match status" value="1"/>
</dbReference>
<evidence type="ECO:0000313" key="4">
    <source>
        <dbReference type="EMBL" id="SJM54294.1"/>
    </source>
</evidence>
<accession>A0A1R4FEE0</accession>
<dbReference type="InterPro" id="IPR013762">
    <property type="entry name" value="Integrase-like_cat_sf"/>
</dbReference>
<dbReference type="PANTHER" id="PTHR30349:SF64">
    <property type="entry name" value="PROPHAGE INTEGRASE INTD-RELATED"/>
    <property type="match status" value="1"/>
</dbReference>
<evidence type="ECO:0000313" key="5">
    <source>
        <dbReference type="Proteomes" id="UP000195787"/>
    </source>
</evidence>
<evidence type="ECO:0000259" key="3">
    <source>
        <dbReference type="PROSITE" id="PS51898"/>
    </source>
</evidence>
<feature type="compositionally biased region" description="Basic residues" evidence="2">
    <location>
        <begin position="189"/>
        <end position="200"/>
    </location>
</feature>
<evidence type="ECO:0000256" key="2">
    <source>
        <dbReference type="SAM" id="MobiDB-lite"/>
    </source>
</evidence>
<dbReference type="SUPFAM" id="SSF56349">
    <property type="entry name" value="DNA breaking-rejoining enzymes"/>
    <property type="match status" value="1"/>
</dbReference>
<dbReference type="EMBL" id="FUHU01000020">
    <property type="protein sequence ID" value="SJM54294.1"/>
    <property type="molecule type" value="Genomic_DNA"/>
</dbReference>
<dbReference type="InterPro" id="IPR050090">
    <property type="entry name" value="Tyrosine_recombinase_XerCD"/>
</dbReference>
<name>A0A1R4FEE0_9MICO</name>
<dbReference type="Proteomes" id="UP000195787">
    <property type="component" value="Unassembled WGS sequence"/>
</dbReference>
<gene>
    <name evidence="4" type="ORF">CZ674_04225</name>
</gene>
<reference evidence="4 5" key="1">
    <citation type="submission" date="2017-02" db="EMBL/GenBank/DDBJ databases">
        <authorList>
            <person name="Peterson S.W."/>
        </authorList>
    </citation>
    <scope>NUCLEOTIDE SEQUENCE [LARGE SCALE GENOMIC DNA]</scope>
    <source>
        <strain evidence="4 5">LMG 22410</strain>
    </source>
</reference>
<evidence type="ECO:0000256" key="1">
    <source>
        <dbReference type="ARBA" id="ARBA00023172"/>
    </source>
</evidence>